<comment type="similarity">
    <text evidence="4 5 6">Belongs to the class I-like SAM-binding methyltransferase superfamily. Erg6/SMT family.</text>
</comment>
<gene>
    <name evidence="9" type="ORF">PCOR1329_LOCUS65040</name>
</gene>
<keyword evidence="2 5" id="KW-0808">Transferase</keyword>
<keyword evidence="1 5" id="KW-0489">Methyltransferase</keyword>
<evidence type="ECO:0000313" key="9">
    <source>
        <dbReference type="EMBL" id="CAK0882570.1"/>
    </source>
</evidence>
<evidence type="ECO:0000256" key="3">
    <source>
        <dbReference type="ARBA" id="ARBA00022691"/>
    </source>
</evidence>
<evidence type="ECO:0000256" key="7">
    <source>
        <dbReference type="SAM" id="MobiDB-lite"/>
    </source>
</evidence>
<feature type="compositionally biased region" description="Low complexity" evidence="7">
    <location>
        <begin position="632"/>
        <end position="641"/>
    </location>
</feature>
<comment type="caution">
    <text evidence="9">The sequence shown here is derived from an EMBL/GenBank/DDBJ whole genome shotgun (WGS) entry which is preliminary data.</text>
</comment>
<accession>A0ABN9WCU7</accession>
<dbReference type="EMBL" id="CAUYUJ010018308">
    <property type="protein sequence ID" value="CAK0882570.1"/>
    <property type="molecule type" value="Genomic_DNA"/>
</dbReference>
<dbReference type="PROSITE" id="PS51685">
    <property type="entry name" value="SAM_MT_ERG6_SMT"/>
    <property type="match status" value="1"/>
</dbReference>
<protein>
    <recommendedName>
        <fullName evidence="6">Methyltransferase</fullName>
        <ecNumber evidence="6">2.1.1.-</ecNumber>
    </recommendedName>
</protein>
<feature type="region of interest" description="Disordered" evidence="7">
    <location>
        <begin position="444"/>
        <end position="543"/>
    </location>
</feature>
<name>A0ABN9WCU7_9DINO</name>
<evidence type="ECO:0000256" key="1">
    <source>
        <dbReference type="ARBA" id="ARBA00022603"/>
    </source>
</evidence>
<feature type="compositionally biased region" description="Basic and acidic residues" evidence="7">
    <location>
        <begin position="701"/>
        <end position="711"/>
    </location>
</feature>
<dbReference type="Proteomes" id="UP001189429">
    <property type="component" value="Unassembled WGS sequence"/>
</dbReference>
<evidence type="ECO:0000256" key="2">
    <source>
        <dbReference type="ARBA" id="ARBA00022679"/>
    </source>
</evidence>
<dbReference type="EC" id="2.1.1.-" evidence="6"/>
<feature type="compositionally biased region" description="Low complexity" evidence="7">
    <location>
        <begin position="448"/>
        <end position="466"/>
    </location>
</feature>
<dbReference type="PANTHER" id="PTHR44068">
    <property type="entry name" value="ZGC:194242"/>
    <property type="match status" value="1"/>
</dbReference>
<dbReference type="InterPro" id="IPR029063">
    <property type="entry name" value="SAM-dependent_MTases_sf"/>
</dbReference>
<sequence>MTYTRCEFARSAVRACVSWTGQTGSYDGSVDRTSPVSLGGFHDRCPVGDLFLLPQQKPTKSPKRVLRWNRQLFGDAVDLCGWVKVDVDALRNYAIGEKMNRYRAAVQSRLDRLPAALSSSDRYGYIEDAKVTEDMGSKRKATGVKQDKVEGKAEADGAAMDFVLEAPLENELAQGIGWTFEQYGKAGVLYRKNAKAAEAACSASLSIAPRGRCATRVEAGACFDDDGCARRALASRTDKRGYIEQYFVIVEASEGLVVIVGAAGPSQGGTARCMVPRWLADPGATCGLHLLTDVQIRAVQLEAGLAAGAFRPRCAAKGYVTQRLDQIEIEGEQSMRLLRPGASAPRAFSTVESLAANLCAASSATQSALVDGASVQPGELVAARGLQVFARLWSPDAAVGFTGSALPRGTMPAVERQLPLGLETKNTFLDCQSPWIDYVTVGGRAKSDPTSDSSSASVAAELSQSSGVLEGLGCSPEARLRDGRPTAPPPETGPRRRHDAAERWRGSRDPSSGAMGRVARRPRGPQPGGEGGRPSSSEGEGAPALDKITRCFKIEYAMNGCAVGRGRGGTCGRAMPTAKHALDAARGAALAVHAAAGLSGGLEQREATRLLRAAEGLVRAAVASLAAPPAPALPARAADQPAAPPRRRRRRPRGGSGGAKVEAAGMGIDSAHEVKGEAQADGGADGAGAATRGGAPGAEPARGDAGGKSELEPDDWADGLVKAAPGEVQAGGPREVPGMMDGDRVRFPDGRGGWQFGLLYGDPVPEDGLVCVLLGRGRKATVQQVAPVDVELAPVVEPPPEADETASAGAFYEPYAAQFARGVGTSEVGGQATERQAGEPGSPRRAATSAGAASAGAGFCGSGAAAERRVSRLSLVDLATSAGLWRVAEDEGHGGGFLAITSMDLSGALVFGAVGAALCAAQPSGVVVAAASGVLLLLLGPSLAKGFKQTVDFLLSMSRSKMQTAGRIDGYTKQYAGDKSAGDRNAEYATLVNDYYDLATEFYEWGWGTSFHFADRRKGESFQQSILRHEYYLAGRLGVNKGSLLLDCGCGIGGPARNMAKFTEASIKAITINQFQVDRGNAICKRDGLDDKVQLIQGDFMKLPFPDNHFDGVYAIESTCHAPDRSKVYSEILRVLKPGGTFACYEWCLTDRYDPENDLHRKIKRDIEVGDGLPDLVHTSVCTRALGEVGFKVIEARDMAAGGAGEGGEPWYMPLMPSWNPTKWPRFQFNPPMVRLMPIVLRFFELVRLVPAGTASTQVMLQAGGIGCAQGGHTACFTPMWLMVGQKPS</sequence>
<dbReference type="Pfam" id="PF08498">
    <property type="entry name" value="Sterol_MT_C"/>
    <property type="match status" value="1"/>
</dbReference>
<feature type="domain" description="SAM-dependent methyltransferase Erg6/SMT-type" evidence="8">
    <location>
        <begin position="995"/>
        <end position="1288"/>
    </location>
</feature>
<organism evidence="9 10">
    <name type="scientific">Prorocentrum cordatum</name>
    <dbReference type="NCBI Taxonomy" id="2364126"/>
    <lineage>
        <taxon>Eukaryota</taxon>
        <taxon>Sar</taxon>
        <taxon>Alveolata</taxon>
        <taxon>Dinophyceae</taxon>
        <taxon>Prorocentrales</taxon>
        <taxon>Prorocentraceae</taxon>
        <taxon>Prorocentrum</taxon>
    </lineage>
</organism>
<feature type="compositionally biased region" description="Low complexity" evidence="7">
    <location>
        <begin position="533"/>
        <end position="543"/>
    </location>
</feature>
<dbReference type="InterPro" id="IPR030384">
    <property type="entry name" value="MeTrfase_SMT"/>
</dbReference>
<evidence type="ECO:0000256" key="5">
    <source>
        <dbReference type="PROSITE-ProRule" id="PRU01022"/>
    </source>
</evidence>
<dbReference type="InterPro" id="IPR013705">
    <property type="entry name" value="Sterol_MeTrfase_C"/>
</dbReference>
<evidence type="ECO:0000313" key="10">
    <source>
        <dbReference type="Proteomes" id="UP001189429"/>
    </source>
</evidence>
<feature type="compositionally biased region" description="Low complexity" evidence="7">
    <location>
        <begin position="679"/>
        <end position="700"/>
    </location>
</feature>
<dbReference type="PANTHER" id="PTHR44068:SF1">
    <property type="entry name" value="HYPOTHETICAL LOC100005854"/>
    <property type="match status" value="1"/>
</dbReference>
<proteinExistence type="inferred from homology"/>
<feature type="compositionally biased region" description="Basic and acidic residues" evidence="7">
    <location>
        <begin position="499"/>
        <end position="508"/>
    </location>
</feature>
<dbReference type="InterPro" id="IPR050447">
    <property type="entry name" value="Erg6_SMT_methyltransf"/>
</dbReference>
<feature type="region of interest" description="Disordered" evidence="7">
    <location>
        <begin position="632"/>
        <end position="714"/>
    </location>
</feature>
<dbReference type="SUPFAM" id="SSF53335">
    <property type="entry name" value="S-adenosyl-L-methionine-dependent methyltransferases"/>
    <property type="match status" value="1"/>
</dbReference>
<reference evidence="9" key="1">
    <citation type="submission" date="2023-10" db="EMBL/GenBank/DDBJ databases">
        <authorList>
            <person name="Chen Y."/>
            <person name="Shah S."/>
            <person name="Dougan E. K."/>
            <person name="Thang M."/>
            <person name="Chan C."/>
        </authorList>
    </citation>
    <scope>NUCLEOTIDE SEQUENCE [LARGE SCALE GENOMIC DNA]</scope>
</reference>
<dbReference type="CDD" id="cd02440">
    <property type="entry name" value="AdoMet_MTases"/>
    <property type="match status" value="1"/>
</dbReference>
<evidence type="ECO:0000256" key="4">
    <source>
        <dbReference type="ARBA" id="ARBA00038188"/>
    </source>
</evidence>
<evidence type="ECO:0000259" key="8">
    <source>
        <dbReference type="PROSITE" id="PS51685"/>
    </source>
</evidence>
<keyword evidence="10" id="KW-1185">Reference proteome</keyword>
<dbReference type="Gene3D" id="3.40.50.150">
    <property type="entry name" value="Vaccinia Virus protein VP39"/>
    <property type="match status" value="1"/>
</dbReference>
<feature type="region of interest" description="Disordered" evidence="7">
    <location>
        <begin position="826"/>
        <end position="848"/>
    </location>
</feature>
<keyword evidence="3 5" id="KW-0949">S-adenosyl-L-methionine</keyword>
<evidence type="ECO:0000256" key="6">
    <source>
        <dbReference type="RuleBase" id="RU362025"/>
    </source>
</evidence>
<dbReference type="InterPro" id="IPR013216">
    <property type="entry name" value="Methyltransf_11"/>
</dbReference>
<dbReference type="Pfam" id="PF08241">
    <property type="entry name" value="Methyltransf_11"/>
    <property type="match status" value="1"/>
</dbReference>